<organism evidence="2 3">
    <name type="scientific">Lophiostoma macrostomum CBS 122681</name>
    <dbReference type="NCBI Taxonomy" id="1314788"/>
    <lineage>
        <taxon>Eukaryota</taxon>
        <taxon>Fungi</taxon>
        <taxon>Dikarya</taxon>
        <taxon>Ascomycota</taxon>
        <taxon>Pezizomycotina</taxon>
        <taxon>Dothideomycetes</taxon>
        <taxon>Pleosporomycetidae</taxon>
        <taxon>Pleosporales</taxon>
        <taxon>Lophiostomataceae</taxon>
        <taxon>Lophiostoma</taxon>
    </lineage>
</organism>
<reference evidence="2" key="1">
    <citation type="journal article" date="2020" name="Stud. Mycol.">
        <title>101 Dothideomycetes genomes: a test case for predicting lifestyles and emergence of pathogens.</title>
        <authorList>
            <person name="Haridas S."/>
            <person name="Albert R."/>
            <person name="Binder M."/>
            <person name="Bloem J."/>
            <person name="Labutti K."/>
            <person name="Salamov A."/>
            <person name="Andreopoulos B."/>
            <person name="Baker S."/>
            <person name="Barry K."/>
            <person name="Bills G."/>
            <person name="Bluhm B."/>
            <person name="Cannon C."/>
            <person name="Castanera R."/>
            <person name="Culley D."/>
            <person name="Daum C."/>
            <person name="Ezra D."/>
            <person name="Gonzalez J."/>
            <person name="Henrissat B."/>
            <person name="Kuo A."/>
            <person name="Liang C."/>
            <person name="Lipzen A."/>
            <person name="Lutzoni F."/>
            <person name="Magnuson J."/>
            <person name="Mondo S."/>
            <person name="Nolan M."/>
            <person name="Ohm R."/>
            <person name="Pangilinan J."/>
            <person name="Park H.-J."/>
            <person name="Ramirez L."/>
            <person name="Alfaro M."/>
            <person name="Sun H."/>
            <person name="Tritt A."/>
            <person name="Yoshinaga Y."/>
            <person name="Zwiers L.-H."/>
            <person name="Turgeon B."/>
            <person name="Goodwin S."/>
            <person name="Spatafora J."/>
            <person name="Crous P."/>
            <person name="Grigoriev I."/>
        </authorList>
    </citation>
    <scope>NUCLEOTIDE SEQUENCE</scope>
    <source>
        <strain evidence="2">CBS 122681</strain>
    </source>
</reference>
<protein>
    <submittedName>
        <fullName evidence="2">Uncharacterized protein</fullName>
    </submittedName>
</protein>
<name>A0A6A6TCT4_9PLEO</name>
<feature type="compositionally biased region" description="Polar residues" evidence="1">
    <location>
        <begin position="433"/>
        <end position="449"/>
    </location>
</feature>
<dbReference type="AlphaFoldDB" id="A0A6A6TCT4"/>
<feature type="region of interest" description="Disordered" evidence="1">
    <location>
        <begin position="268"/>
        <end position="290"/>
    </location>
</feature>
<dbReference type="OrthoDB" id="3800389at2759"/>
<accession>A0A6A6TCT4</accession>
<proteinExistence type="predicted"/>
<feature type="compositionally biased region" description="Polar residues" evidence="1">
    <location>
        <begin position="160"/>
        <end position="189"/>
    </location>
</feature>
<sequence length="449" mass="49790">MATPAPEAPGFITLCLTSLSSPSALNSNTIHRQASGILNTISLIRRDIDVAKSLLFPLIRAKVILPQARNYSESVITNTEKALQNAQLLVEPLRLDQAEKGRFSWGNKARWAAMDKRKLHQIMGVLLSHHQVLLRSISDLQHITSRGGHEEYAYMAPTDSVLSRPTTGTQTWQGDASPRDQASPTTQYSSHHDQDSYTAHAAAPVTYAPSSLVEWKRKSRQISYTQAGPTLELSPQLQRMHLTENGLHNPLDQRHDNTVVLDPREESRFKPENQHIDQPSELGPKGDLRYKPPGQRLDSIWETGPESNLYRYPGHVDHISELSSEPVRHSQSNVHRPPNLDETYLDYSGVVSTPAQPRVELNYTISSHPSGATQENYEGFQVVGGPSHDRHQSLVVQGPSYQAADPSQGESDFGGWGPSQGSNVYTYPAGDNANASRQTWNGASSHWQN</sequence>
<feature type="region of interest" description="Disordered" evidence="1">
    <location>
        <begin position="156"/>
        <end position="196"/>
    </location>
</feature>
<keyword evidence="3" id="KW-1185">Reference proteome</keyword>
<feature type="region of interest" description="Disordered" evidence="1">
    <location>
        <begin position="399"/>
        <end position="449"/>
    </location>
</feature>
<evidence type="ECO:0000313" key="2">
    <source>
        <dbReference type="EMBL" id="KAF2656424.1"/>
    </source>
</evidence>
<evidence type="ECO:0000256" key="1">
    <source>
        <dbReference type="SAM" id="MobiDB-lite"/>
    </source>
</evidence>
<dbReference type="EMBL" id="MU004336">
    <property type="protein sequence ID" value="KAF2656424.1"/>
    <property type="molecule type" value="Genomic_DNA"/>
</dbReference>
<evidence type="ECO:0000313" key="3">
    <source>
        <dbReference type="Proteomes" id="UP000799324"/>
    </source>
</evidence>
<dbReference type="Proteomes" id="UP000799324">
    <property type="component" value="Unassembled WGS sequence"/>
</dbReference>
<gene>
    <name evidence="2" type="ORF">K491DRAFT_691973</name>
</gene>